<proteinExistence type="predicted"/>
<keyword evidence="2" id="KW-1185">Reference proteome</keyword>
<evidence type="ECO:0000313" key="1">
    <source>
        <dbReference type="EMBL" id="APU17923.1"/>
    </source>
</evidence>
<name>A0AAC9LHK2_9PSEU</name>
<dbReference type="KEGG" id="acad:UA74_29655"/>
<evidence type="ECO:0000313" key="2">
    <source>
        <dbReference type="Proteomes" id="UP000185511"/>
    </source>
</evidence>
<sequence length="72" mass="7918">MGVSPDHVIDLIFDLIENHVPVGQSGKDGAVYETEVNGEVRPICVVVGSNGYIVTAYPIGRKAKFKRYRERG</sequence>
<protein>
    <submittedName>
        <fullName evidence="1">Uncharacterized protein</fullName>
    </submittedName>
</protein>
<dbReference type="AlphaFoldDB" id="A0AAC9LHK2"/>
<gene>
    <name evidence="1" type="ORF">UA74_29655</name>
</gene>
<reference evidence="2" key="1">
    <citation type="submission" date="2016-06" db="EMBL/GenBank/DDBJ databases">
        <title>Complete genome sequence of Actinoalloteichus fjordicus DSM 46855 (=ADI127-17), type strain of the new species Actinoalloteichus fjordicus.</title>
        <authorList>
            <person name="Ruckert C."/>
            <person name="Nouioui I."/>
            <person name="Willmese J."/>
            <person name="van Wezel G."/>
            <person name="Klenk H.-P."/>
            <person name="Kalinowski J."/>
            <person name="Zotchev S.B."/>
        </authorList>
    </citation>
    <scope>NUCLEOTIDE SEQUENCE [LARGE SCALE GENOMIC DNA]</scope>
    <source>
        <strain evidence="2">ADI127-7</strain>
    </source>
</reference>
<dbReference type="EMBL" id="CP016076">
    <property type="protein sequence ID" value="APU17923.1"/>
    <property type="molecule type" value="Genomic_DNA"/>
</dbReference>
<dbReference type="Proteomes" id="UP000185511">
    <property type="component" value="Chromosome"/>
</dbReference>
<accession>A0AAC9LHK2</accession>
<organism evidence="1 2">
    <name type="scientific">Actinoalloteichus fjordicus</name>
    <dbReference type="NCBI Taxonomy" id="1612552"/>
    <lineage>
        <taxon>Bacteria</taxon>
        <taxon>Bacillati</taxon>
        <taxon>Actinomycetota</taxon>
        <taxon>Actinomycetes</taxon>
        <taxon>Pseudonocardiales</taxon>
        <taxon>Pseudonocardiaceae</taxon>
        <taxon>Actinoalloteichus</taxon>
    </lineage>
</organism>